<dbReference type="GO" id="GO:0004458">
    <property type="term" value="F:D-lactate dehydrogenase (cytochrome) activity"/>
    <property type="evidence" value="ECO:0007669"/>
    <property type="project" value="UniProtKB-EC"/>
</dbReference>
<dbReference type="HOGENOM" id="CLU_013688_0_0_10"/>
<dbReference type="SUPFAM" id="SSF46548">
    <property type="entry name" value="alpha-helical ferredoxin"/>
    <property type="match status" value="1"/>
</dbReference>
<comment type="similarity">
    <text evidence="2">Belongs to the FAD-binding oxidoreductase/transferase type 4 family.</text>
</comment>
<dbReference type="InterPro" id="IPR009051">
    <property type="entry name" value="Helical_ferredxn"/>
</dbReference>
<dbReference type="Proteomes" id="UP000003741">
    <property type="component" value="Unassembled WGS sequence"/>
</dbReference>
<dbReference type="Gene3D" id="3.30.70.2740">
    <property type="match status" value="1"/>
</dbReference>
<feature type="domain" description="FAD-binding PCMH-type" evidence="9">
    <location>
        <begin position="39"/>
        <end position="267"/>
    </location>
</feature>
<keyword evidence="4" id="KW-0274">FAD</keyword>
<evidence type="ECO:0000256" key="4">
    <source>
        <dbReference type="ARBA" id="ARBA00022827"/>
    </source>
</evidence>
<reference evidence="10 11" key="1">
    <citation type="submission" date="2012-02" db="EMBL/GenBank/DDBJ databases">
        <title>The Genome Sequence of Bacteroides cellulosilyticus CL02T12C19.</title>
        <authorList>
            <consortium name="The Broad Institute Genome Sequencing Platform"/>
            <person name="Earl A."/>
            <person name="Ward D."/>
            <person name="Feldgarden M."/>
            <person name="Gevers D."/>
            <person name="Zitomersky N.L."/>
            <person name="Coyne M.J."/>
            <person name="Comstock L.E."/>
            <person name="Young S.K."/>
            <person name="Zeng Q."/>
            <person name="Gargeya S."/>
            <person name="Fitzgerald M."/>
            <person name="Haas B."/>
            <person name="Abouelleil A."/>
            <person name="Alvarado L."/>
            <person name="Arachchi H.M."/>
            <person name="Berlin A."/>
            <person name="Chapman S.B."/>
            <person name="Gearin G."/>
            <person name="Goldberg J."/>
            <person name="Griggs A."/>
            <person name="Gujja S."/>
            <person name="Hansen M."/>
            <person name="Heiman D."/>
            <person name="Howarth C."/>
            <person name="Larimer J."/>
            <person name="Lui A."/>
            <person name="MacDonald P.J.P."/>
            <person name="McCowen C."/>
            <person name="Montmayeur A."/>
            <person name="Murphy C."/>
            <person name="Neiman D."/>
            <person name="Pearson M."/>
            <person name="Priest M."/>
            <person name="Roberts A."/>
            <person name="Saif S."/>
            <person name="Shea T."/>
            <person name="Sisk P."/>
            <person name="Stolte C."/>
            <person name="Sykes S."/>
            <person name="Wortman J."/>
            <person name="Nusbaum C."/>
            <person name="Birren B."/>
        </authorList>
    </citation>
    <scope>NUCLEOTIDE SEQUENCE [LARGE SCALE GENOMIC DNA]</scope>
    <source>
        <strain evidence="10 11">CL02T12C19</strain>
    </source>
</reference>
<evidence type="ECO:0000256" key="2">
    <source>
        <dbReference type="ARBA" id="ARBA00008000"/>
    </source>
</evidence>
<dbReference type="GO" id="GO:0051536">
    <property type="term" value="F:iron-sulfur cluster binding"/>
    <property type="evidence" value="ECO:0007669"/>
    <property type="project" value="InterPro"/>
</dbReference>
<dbReference type="OrthoDB" id="9767256at2"/>
<dbReference type="EC" id="1.1.2.4" evidence="7"/>
<keyword evidence="11" id="KW-1185">Reference proteome</keyword>
<evidence type="ECO:0000256" key="3">
    <source>
        <dbReference type="ARBA" id="ARBA00022630"/>
    </source>
</evidence>
<dbReference type="InterPro" id="IPR004113">
    <property type="entry name" value="FAD-bd_oxidored_4_C"/>
</dbReference>
<dbReference type="Gene3D" id="3.30.465.10">
    <property type="match status" value="1"/>
</dbReference>
<dbReference type="InterPro" id="IPR017896">
    <property type="entry name" value="4Fe4S_Fe-S-bd"/>
</dbReference>
<keyword evidence="3" id="KW-0285">Flavoprotein</keyword>
<dbReference type="Pfam" id="PF01565">
    <property type="entry name" value="FAD_binding_4"/>
    <property type="match status" value="1"/>
</dbReference>
<dbReference type="PATRIC" id="fig|997874.3.peg.2351"/>
<dbReference type="SUPFAM" id="SSF55103">
    <property type="entry name" value="FAD-linked oxidases, C-terminal domain"/>
    <property type="match status" value="1"/>
</dbReference>
<dbReference type="PANTHER" id="PTHR11748">
    <property type="entry name" value="D-LACTATE DEHYDROGENASE"/>
    <property type="match status" value="1"/>
</dbReference>
<evidence type="ECO:0000256" key="1">
    <source>
        <dbReference type="ARBA" id="ARBA00001974"/>
    </source>
</evidence>
<comment type="cofactor">
    <cofactor evidence="1">
        <name>FAD</name>
        <dbReference type="ChEBI" id="CHEBI:57692"/>
    </cofactor>
</comment>
<evidence type="ECO:0000256" key="5">
    <source>
        <dbReference type="ARBA" id="ARBA00022946"/>
    </source>
</evidence>
<dbReference type="InterPro" id="IPR016164">
    <property type="entry name" value="FAD-linked_Oxase-like_C"/>
</dbReference>
<dbReference type="Pfam" id="PF02913">
    <property type="entry name" value="FAD-oxidase_C"/>
    <property type="match status" value="1"/>
</dbReference>
<dbReference type="InterPro" id="IPR016169">
    <property type="entry name" value="FAD-bd_PCMH_sub2"/>
</dbReference>
<protein>
    <recommendedName>
        <fullName evidence="7">D-lactate dehydrogenase (cytochrome)</fullName>
        <ecNumber evidence="7">1.1.2.4</ecNumber>
    </recommendedName>
</protein>
<dbReference type="InterPro" id="IPR016166">
    <property type="entry name" value="FAD-bd_PCMH"/>
</dbReference>
<name>I9FFL1_9BACE</name>
<evidence type="ECO:0000313" key="11">
    <source>
        <dbReference type="Proteomes" id="UP000003741"/>
    </source>
</evidence>
<gene>
    <name evidence="10" type="ORF">HMPREF1062_02297</name>
</gene>
<sequence>MVKSSYTSFLREIRGLIPQDRIYTDELRRLAWGTDAGFYRLIPQIVIRSNSEEEISDLLRLADRYSLPVTFRAAGTSLSGQAISDSILIVAGKHWEKYSISPDHEQITLQPGIIGQRVNEILAPYGRKFAPDPASVKSAMVGGIVMNNASGMNCGTHANSDKVLLSARIVLADGTVLDTGDDISRAAFEATHPDFLNRICELRDRIRANEELAARIRYKYSIKNVTGLNLLPFVRFDDPFDIIAHLMVGSEGTLAFLSQITMRTEYDYPHKASAMLYFTSIKDACRAVVAMKELKNEEFFIPHSSFIVKGAELLDYKSLSSVDDPIYIRYKQEVSDPSGLTAVLTETKARTREELEQNISVIEECLKPFSTYIPVHFTDRPEEYSKYWAIRSGIFPSVGGTRQPGTTCLIEDVAFHIEDLPEATADLQQLIARHGYDDACIYGHALEGNYHFILNQSFSTDTEVKRYEDLMNDVKTLVVDKYDGSLKAEHGTGRNMAPFVKYEWGEAAFEAMKAVKQLFDPKGLLNPGVIFNDDPQCHIKNFKPLPLLRATSYELQATSESATSYELQATSTMQNDSAALVARRSSLVALSTDKCIECGFCEVNCLSCGFTLSSRQRIVLQREISRLKQSGTDLERLSLLEKQYRYPGNQTCAGDGLCSMSCPMNINTGDLTHIIRQEALPKGSLGYKAGDFVANHFAGVKSSLRPVLSLANFGHSVLGTKAMSSITKGMHNVLGVPLWTPAMPKSYKVTSYKLQATSGSATSYKLQATSTMQNDSAALVAGSSVARNSTADKVVYFPSCINQTMGLPKHSPVEQPLVNKMISLLQKGGYEVIFPKEMDKLCCGTIWESKGMLDIADRKAAELEAALWEASEQGKYPILCDQSPCLHRMRETIQKMKLYEPAEFIYTFLRDKLVFTQTDRPVAVHITCSMRRMGLADTIVSLAKLCSTHVFVPEEVGCCGFAGDRGFTYPELNSYALRKLRPQIEASGITIGYSNSRTCEIGLTTNSGIPYVSIAYLVDQCTKSVKAEATDNL</sequence>
<dbReference type="Gene3D" id="1.10.1060.10">
    <property type="entry name" value="Alpha-helical ferredoxin"/>
    <property type="match status" value="1"/>
</dbReference>
<feature type="domain" description="4Fe-4S ferredoxin-type" evidence="8">
    <location>
        <begin position="586"/>
        <end position="615"/>
    </location>
</feature>
<dbReference type="PROSITE" id="PS51387">
    <property type="entry name" value="FAD_PCMH"/>
    <property type="match status" value="1"/>
</dbReference>
<dbReference type="AlphaFoldDB" id="I9FFL1"/>
<dbReference type="GO" id="GO:1903457">
    <property type="term" value="P:lactate catabolic process"/>
    <property type="evidence" value="ECO:0007669"/>
    <property type="project" value="TreeGrafter"/>
</dbReference>
<dbReference type="InterPro" id="IPR006094">
    <property type="entry name" value="Oxid_FAD_bind_N"/>
</dbReference>
<evidence type="ECO:0000313" key="10">
    <source>
        <dbReference type="EMBL" id="EIY32114.1"/>
    </source>
</evidence>
<dbReference type="InterPro" id="IPR004017">
    <property type="entry name" value="Cys_rich_dom"/>
</dbReference>
<proteinExistence type="inferred from homology"/>
<keyword evidence="5" id="KW-0809">Transit peptide</keyword>
<evidence type="ECO:0000259" key="9">
    <source>
        <dbReference type="PROSITE" id="PS51387"/>
    </source>
</evidence>
<comment type="caution">
    <text evidence="10">The sequence shown here is derived from an EMBL/GenBank/DDBJ whole genome shotgun (WGS) entry which is preliminary data.</text>
</comment>
<accession>I9FFL1</accession>
<dbReference type="RefSeq" id="WP_007216988.1">
    <property type="nucleotide sequence ID" value="NZ_JH724086.1"/>
</dbReference>
<evidence type="ECO:0000256" key="6">
    <source>
        <dbReference type="ARBA" id="ARBA00023002"/>
    </source>
</evidence>
<dbReference type="SUPFAM" id="SSF56176">
    <property type="entry name" value="FAD-binding/transporter-associated domain-like"/>
    <property type="match status" value="1"/>
</dbReference>
<evidence type="ECO:0000259" key="8">
    <source>
        <dbReference type="PROSITE" id="PS51379"/>
    </source>
</evidence>
<dbReference type="GO" id="GO:0071949">
    <property type="term" value="F:FAD binding"/>
    <property type="evidence" value="ECO:0007669"/>
    <property type="project" value="InterPro"/>
</dbReference>
<organism evidence="10 11">
    <name type="scientific">Bacteroides cellulosilyticus CL02T12C19</name>
    <dbReference type="NCBI Taxonomy" id="997874"/>
    <lineage>
        <taxon>Bacteria</taxon>
        <taxon>Pseudomonadati</taxon>
        <taxon>Bacteroidota</taxon>
        <taxon>Bacteroidia</taxon>
        <taxon>Bacteroidales</taxon>
        <taxon>Bacteroidaceae</taxon>
        <taxon>Bacteroides</taxon>
    </lineage>
</organism>
<dbReference type="PANTHER" id="PTHR11748:SF111">
    <property type="entry name" value="D-LACTATE DEHYDROGENASE, MITOCHONDRIAL-RELATED"/>
    <property type="match status" value="1"/>
</dbReference>
<dbReference type="Gene3D" id="1.10.45.10">
    <property type="entry name" value="Vanillyl-alcohol Oxidase, Chain A, domain 4"/>
    <property type="match status" value="1"/>
</dbReference>
<dbReference type="GO" id="GO:0008720">
    <property type="term" value="F:D-lactate dehydrogenase (NAD+) activity"/>
    <property type="evidence" value="ECO:0007669"/>
    <property type="project" value="TreeGrafter"/>
</dbReference>
<dbReference type="PROSITE" id="PS51379">
    <property type="entry name" value="4FE4S_FER_2"/>
    <property type="match status" value="1"/>
</dbReference>
<keyword evidence="6" id="KW-0560">Oxidoreductase</keyword>
<evidence type="ECO:0000256" key="7">
    <source>
        <dbReference type="ARBA" id="ARBA00038897"/>
    </source>
</evidence>
<dbReference type="InterPro" id="IPR016171">
    <property type="entry name" value="Vanillyl_alc_oxidase_C-sub2"/>
</dbReference>
<dbReference type="EMBL" id="AGXG01000051">
    <property type="protein sequence ID" value="EIY32114.1"/>
    <property type="molecule type" value="Genomic_DNA"/>
</dbReference>
<dbReference type="Pfam" id="PF02754">
    <property type="entry name" value="CCG"/>
    <property type="match status" value="2"/>
</dbReference>
<dbReference type="FunFam" id="1.10.45.10:FF:000001">
    <property type="entry name" value="D-lactate dehydrogenase mitochondrial"/>
    <property type="match status" value="1"/>
</dbReference>
<dbReference type="InterPro" id="IPR036318">
    <property type="entry name" value="FAD-bd_PCMH-like_sf"/>
</dbReference>